<evidence type="ECO:0000313" key="2">
    <source>
        <dbReference type="EMBL" id="ETO25754.1"/>
    </source>
</evidence>
<organism evidence="2 3">
    <name type="scientific">Reticulomyxa filosa</name>
    <dbReference type="NCBI Taxonomy" id="46433"/>
    <lineage>
        <taxon>Eukaryota</taxon>
        <taxon>Sar</taxon>
        <taxon>Rhizaria</taxon>
        <taxon>Retaria</taxon>
        <taxon>Foraminifera</taxon>
        <taxon>Monothalamids</taxon>
        <taxon>Reticulomyxidae</taxon>
        <taxon>Reticulomyxa</taxon>
    </lineage>
</organism>
<dbReference type="EMBL" id="ASPP01008306">
    <property type="protein sequence ID" value="ETO25754.1"/>
    <property type="molecule type" value="Genomic_DNA"/>
</dbReference>
<keyword evidence="1" id="KW-0472">Membrane</keyword>
<dbReference type="Proteomes" id="UP000023152">
    <property type="component" value="Unassembled WGS sequence"/>
</dbReference>
<dbReference type="AlphaFoldDB" id="X6NJ33"/>
<reference evidence="2 3" key="1">
    <citation type="journal article" date="2013" name="Curr. Biol.">
        <title>The Genome of the Foraminiferan Reticulomyxa filosa.</title>
        <authorList>
            <person name="Glockner G."/>
            <person name="Hulsmann N."/>
            <person name="Schleicher M."/>
            <person name="Noegel A.A."/>
            <person name="Eichinger L."/>
            <person name="Gallinger C."/>
            <person name="Pawlowski J."/>
            <person name="Sierra R."/>
            <person name="Euteneuer U."/>
            <person name="Pillet L."/>
            <person name="Moustafa A."/>
            <person name="Platzer M."/>
            <person name="Groth M."/>
            <person name="Szafranski K."/>
            <person name="Schliwa M."/>
        </authorList>
    </citation>
    <scope>NUCLEOTIDE SEQUENCE [LARGE SCALE GENOMIC DNA]</scope>
</reference>
<protein>
    <submittedName>
        <fullName evidence="2">Uncharacterized protein</fullName>
    </submittedName>
</protein>
<evidence type="ECO:0000313" key="3">
    <source>
        <dbReference type="Proteomes" id="UP000023152"/>
    </source>
</evidence>
<feature type="transmembrane region" description="Helical" evidence="1">
    <location>
        <begin position="139"/>
        <end position="156"/>
    </location>
</feature>
<keyword evidence="3" id="KW-1185">Reference proteome</keyword>
<proteinExistence type="predicted"/>
<comment type="caution">
    <text evidence="2">The sequence shown here is derived from an EMBL/GenBank/DDBJ whole genome shotgun (WGS) entry which is preliminary data.</text>
</comment>
<name>X6NJ33_RETFI</name>
<accession>X6NJ33</accession>
<gene>
    <name evidence="2" type="ORF">RFI_11387</name>
</gene>
<evidence type="ECO:0000256" key="1">
    <source>
        <dbReference type="SAM" id="Phobius"/>
    </source>
</evidence>
<sequence>MYNNIRKKTRTKTKLLEVQLQIHGEYKTIVQDDRYFISYLIYLFLYFILLLSFFWVHYNLCKPCQMRRKLLHKKYKGITVYLFSDLFVWVSVRGKYKGSYSLYNTELQIEKSGKVGDAEFSVGLATEKNKRLVVCANDGQWVFFCCCCCLFVRLFVCCNKNKKFFVLFSCTKEQRDSVLARITDAQRKCFERSKNAT</sequence>
<feature type="transmembrane region" description="Helical" evidence="1">
    <location>
        <begin position="36"/>
        <end position="58"/>
    </location>
</feature>
<keyword evidence="1" id="KW-0812">Transmembrane</keyword>
<keyword evidence="1" id="KW-1133">Transmembrane helix</keyword>